<dbReference type="GO" id="GO:0008972">
    <property type="term" value="F:phosphomethylpyrimidine kinase activity"/>
    <property type="evidence" value="ECO:0007669"/>
    <property type="project" value="InterPro"/>
</dbReference>
<dbReference type="AlphaFoldDB" id="A0A1H7KV92"/>
<accession>A0A1H7KV92</accession>
<keyword evidence="4" id="KW-0418">Kinase</keyword>
<gene>
    <name evidence="4" type="ORF">SAMN04487910_1437</name>
</gene>
<dbReference type="PANTHER" id="PTHR20858:SF17">
    <property type="entry name" value="HYDROXYMETHYLPYRIMIDINE_PHOSPHOMETHYLPYRIMIDINE KINASE THI20-RELATED"/>
    <property type="match status" value="1"/>
</dbReference>
<dbReference type="CDD" id="cd01169">
    <property type="entry name" value="HMPP_kinase"/>
    <property type="match status" value="1"/>
</dbReference>
<comment type="pathway">
    <text evidence="1">Cofactor biosynthesis; thiamine diphosphate biosynthesis.</text>
</comment>
<feature type="domain" description="Pyridoxamine kinase/Phosphomethylpyrimidine kinase" evidence="3">
    <location>
        <begin position="14"/>
        <end position="245"/>
    </location>
</feature>
<dbReference type="EC" id="2.7.1.49" evidence="2"/>
<dbReference type="SUPFAM" id="SSF53613">
    <property type="entry name" value="Ribokinase-like"/>
    <property type="match status" value="1"/>
</dbReference>
<dbReference type="Pfam" id="PF08543">
    <property type="entry name" value="Phos_pyr_kin"/>
    <property type="match status" value="1"/>
</dbReference>
<dbReference type="STRING" id="1038014.SAMN04487910_1437"/>
<reference evidence="4 5" key="1">
    <citation type="submission" date="2016-10" db="EMBL/GenBank/DDBJ databases">
        <authorList>
            <person name="de Groot N.N."/>
        </authorList>
    </citation>
    <scope>NUCLEOTIDE SEQUENCE [LARGE SCALE GENOMIC DNA]</scope>
    <source>
        <strain evidence="4 5">DSM 25232</strain>
    </source>
</reference>
<keyword evidence="4" id="KW-0808">Transferase</keyword>
<dbReference type="InterPro" id="IPR013749">
    <property type="entry name" value="PM/HMP-P_kinase-1"/>
</dbReference>
<evidence type="ECO:0000313" key="5">
    <source>
        <dbReference type="Proteomes" id="UP000198521"/>
    </source>
</evidence>
<dbReference type="InterPro" id="IPR004399">
    <property type="entry name" value="HMP/HMP-P_kinase_dom"/>
</dbReference>
<evidence type="ECO:0000256" key="2">
    <source>
        <dbReference type="ARBA" id="ARBA00012135"/>
    </source>
</evidence>
<dbReference type="OrthoDB" id="9810880at2"/>
<dbReference type="GO" id="GO:0005829">
    <property type="term" value="C:cytosol"/>
    <property type="evidence" value="ECO:0007669"/>
    <property type="project" value="TreeGrafter"/>
</dbReference>
<dbReference type="GO" id="GO:0009228">
    <property type="term" value="P:thiamine biosynthetic process"/>
    <property type="evidence" value="ECO:0007669"/>
    <property type="project" value="InterPro"/>
</dbReference>
<name>A0A1H7KV92_AQUAM</name>
<evidence type="ECO:0000313" key="4">
    <source>
        <dbReference type="EMBL" id="SEK90484.1"/>
    </source>
</evidence>
<dbReference type="InterPro" id="IPR029056">
    <property type="entry name" value="Ribokinase-like"/>
</dbReference>
<sequence length="251" mass="28434">MQTRPNVLTIAGFDPSSGAGLTADIKTFEALKCYGFAVCTANTIQSDTSFEECYWIDIGIIKNQIKILFKNFEIDYVKIGIIQNWKVLHDIIDFLLEKNSNVKIVLDPVLKSSSDFDFHKLSLGENEFEEVLNKIYLLTPNYNEIKAFYPDKTIEETIKHISSKTNVFLKGGHREGMLGKDELFTKEGTSFRLNPKNKNITEKHGSGCVLSSSITAYLSQGFPLLKSCYRGKRYIEKVLSSNTSLLGYHKF</sequence>
<evidence type="ECO:0000259" key="3">
    <source>
        <dbReference type="Pfam" id="PF08543"/>
    </source>
</evidence>
<dbReference type="RefSeq" id="WP_091407021.1">
    <property type="nucleotide sequence ID" value="NZ_FOAB01000002.1"/>
</dbReference>
<protein>
    <recommendedName>
        <fullName evidence="2">hydroxymethylpyrimidine kinase</fullName>
        <ecNumber evidence="2">2.7.1.49</ecNumber>
    </recommendedName>
</protein>
<dbReference type="EMBL" id="FOAB01000002">
    <property type="protein sequence ID" value="SEK90484.1"/>
    <property type="molecule type" value="Genomic_DNA"/>
</dbReference>
<dbReference type="PANTHER" id="PTHR20858">
    <property type="entry name" value="PHOSPHOMETHYLPYRIMIDINE KINASE"/>
    <property type="match status" value="1"/>
</dbReference>
<proteinExistence type="predicted"/>
<dbReference type="Gene3D" id="3.40.1190.20">
    <property type="match status" value="1"/>
</dbReference>
<evidence type="ECO:0000256" key="1">
    <source>
        <dbReference type="ARBA" id="ARBA00004948"/>
    </source>
</evidence>
<keyword evidence="5" id="KW-1185">Reference proteome</keyword>
<dbReference type="GO" id="GO:0008902">
    <property type="term" value="F:hydroxymethylpyrimidine kinase activity"/>
    <property type="evidence" value="ECO:0007669"/>
    <property type="project" value="UniProtKB-EC"/>
</dbReference>
<dbReference type="Proteomes" id="UP000198521">
    <property type="component" value="Unassembled WGS sequence"/>
</dbReference>
<organism evidence="4 5">
    <name type="scientific">Aquimarina amphilecti</name>
    <dbReference type="NCBI Taxonomy" id="1038014"/>
    <lineage>
        <taxon>Bacteria</taxon>
        <taxon>Pseudomonadati</taxon>
        <taxon>Bacteroidota</taxon>
        <taxon>Flavobacteriia</taxon>
        <taxon>Flavobacteriales</taxon>
        <taxon>Flavobacteriaceae</taxon>
        <taxon>Aquimarina</taxon>
    </lineage>
</organism>